<keyword evidence="4" id="KW-0406">Ion transport</keyword>
<evidence type="ECO:0000256" key="4">
    <source>
        <dbReference type="ARBA" id="ARBA00022496"/>
    </source>
</evidence>
<dbReference type="InterPro" id="IPR051313">
    <property type="entry name" value="Bact_iron-sidero_bind"/>
</dbReference>
<dbReference type="Gene3D" id="3.40.50.1980">
    <property type="entry name" value="Nitrogenase molybdenum iron protein domain"/>
    <property type="match status" value="2"/>
</dbReference>
<dbReference type="RefSeq" id="WP_019966683.1">
    <property type="nucleotide sequence ID" value="NZ_UGSK01000002.1"/>
</dbReference>
<dbReference type="GO" id="GO:0030288">
    <property type="term" value="C:outer membrane-bounded periplasmic space"/>
    <property type="evidence" value="ECO:0007669"/>
    <property type="project" value="TreeGrafter"/>
</dbReference>
<sequence>MPDRRTLLAAALKGTLAAALLPFGGASLRADGRRRIAAIDWAAAESLMALGLPPLAVADTGYFNQRMPQALPPETQDIGPFWAVNLELLDRLRPDLIFLGAPSLFMTPLLKDIAPVEVVAEGDSGGRSAAILFQCAAAAGLPDTAASSLLARIAKETSALAANLAETLPDAPPVCILLADQSGGRATLYGKGSMPDTVLTRLGLSNGWTGPVNASGFTQAGMDRLMPLENAILIRITIPSLEAQTERALGNSQIWQQLPAVRQGRLARISQFYPFGGCLSELHLARSVAKAVLDLTRERKS</sequence>
<evidence type="ECO:0000256" key="3">
    <source>
        <dbReference type="ARBA" id="ARBA00022448"/>
    </source>
</evidence>
<keyword evidence="4" id="KW-0410">Iron transport</keyword>
<dbReference type="Proteomes" id="UP000255000">
    <property type="component" value="Unassembled WGS sequence"/>
</dbReference>
<dbReference type="PANTHER" id="PTHR30532:SF1">
    <property type="entry name" value="IRON(3+)-HYDROXAMATE-BINDING PROTEIN FHUD"/>
    <property type="match status" value="1"/>
</dbReference>
<evidence type="ECO:0000313" key="8">
    <source>
        <dbReference type="Proteomes" id="UP000255000"/>
    </source>
</evidence>
<evidence type="ECO:0000256" key="1">
    <source>
        <dbReference type="ARBA" id="ARBA00004196"/>
    </source>
</evidence>
<comment type="subcellular location">
    <subcellularLocation>
        <location evidence="1">Cell envelope</location>
    </subcellularLocation>
</comment>
<dbReference type="Pfam" id="PF01497">
    <property type="entry name" value="Peripla_BP_2"/>
    <property type="match status" value="1"/>
</dbReference>
<accession>A0A379HJE3</accession>
<evidence type="ECO:0000259" key="6">
    <source>
        <dbReference type="PROSITE" id="PS50983"/>
    </source>
</evidence>
<evidence type="ECO:0000256" key="2">
    <source>
        <dbReference type="ARBA" id="ARBA00008814"/>
    </source>
</evidence>
<dbReference type="InterPro" id="IPR006311">
    <property type="entry name" value="TAT_signal"/>
</dbReference>
<proteinExistence type="inferred from homology"/>
<keyword evidence="4" id="KW-0408">Iron</keyword>
<dbReference type="SUPFAM" id="SSF53807">
    <property type="entry name" value="Helical backbone' metal receptor"/>
    <property type="match status" value="1"/>
</dbReference>
<organism evidence="7 8">
    <name type="scientific">Pannonibacter phragmitetus</name>
    <dbReference type="NCBI Taxonomy" id="121719"/>
    <lineage>
        <taxon>Bacteria</taxon>
        <taxon>Pseudomonadati</taxon>
        <taxon>Pseudomonadota</taxon>
        <taxon>Alphaproteobacteria</taxon>
        <taxon>Hyphomicrobiales</taxon>
        <taxon>Stappiaceae</taxon>
        <taxon>Pannonibacter</taxon>
    </lineage>
</organism>
<dbReference type="GO" id="GO:1901678">
    <property type="term" value="P:iron coordination entity transport"/>
    <property type="evidence" value="ECO:0007669"/>
    <property type="project" value="UniProtKB-ARBA"/>
</dbReference>
<feature type="domain" description="Fe/B12 periplasmic-binding" evidence="6">
    <location>
        <begin position="35"/>
        <end position="300"/>
    </location>
</feature>
<dbReference type="AlphaFoldDB" id="A0A379HJE3"/>
<evidence type="ECO:0000313" key="7">
    <source>
        <dbReference type="EMBL" id="SUC82668.1"/>
    </source>
</evidence>
<comment type="similarity">
    <text evidence="2">Belongs to the bacterial solute-binding protein 8 family.</text>
</comment>
<evidence type="ECO:0000256" key="5">
    <source>
        <dbReference type="ARBA" id="ARBA00022729"/>
    </source>
</evidence>
<gene>
    <name evidence="7" type="primary">fhuD_2</name>
    <name evidence="7" type="ORF">NCTC13350_04161</name>
</gene>
<dbReference type="PROSITE" id="PS50983">
    <property type="entry name" value="FE_B12_PBP"/>
    <property type="match status" value="1"/>
</dbReference>
<reference evidence="7 8" key="1">
    <citation type="submission" date="2018-06" db="EMBL/GenBank/DDBJ databases">
        <authorList>
            <consortium name="Pathogen Informatics"/>
            <person name="Doyle S."/>
        </authorList>
    </citation>
    <scope>NUCLEOTIDE SEQUENCE [LARGE SCALE GENOMIC DNA]</scope>
    <source>
        <strain evidence="7 8">NCTC13350</strain>
    </source>
</reference>
<keyword evidence="5" id="KW-0732">Signal</keyword>
<dbReference type="InterPro" id="IPR002491">
    <property type="entry name" value="ABC_transptr_periplasmic_BD"/>
</dbReference>
<protein>
    <submittedName>
        <fullName evidence="7">Iron(III)-hydroxamate-binding protein fhuD</fullName>
    </submittedName>
</protein>
<name>A0A379HJE3_9HYPH</name>
<dbReference type="EMBL" id="UGSK01000002">
    <property type="protein sequence ID" value="SUC82668.1"/>
    <property type="molecule type" value="Genomic_DNA"/>
</dbReference>
<dbReference type="PANTHER" id="PTHR30532">
    <property type="entry name" value="IRON III DICITRATE-BINDING PERIPLASMIC PROTEIN"/>
    <property type="match status" value="1"/>
</dbReference>
<dbReference type="OrthoDB" id="8370650at2"/>
<keyword evidence="3" id="KW-0813">Transport</keyword>
<dbReference type="PROSITE" id="PS51318">
    <property type="entry name" value="TAT"/>
    <property type="match status" value="1"/>
</dbReference>